<dbReference type="Proteomes" id="UP001062846">
    <property type="component" value="Chromosome 4"/>
</dbReference>
<name>A0ACC0NZ73_RHOML</name>
<gene>
    <name evidence="1" type="ORF">RHMOL_Rhmol04G0038200</name>
</gene>
<protein>
    <submittedName>
        <fullName evidence="1">Uncharacterized protein</fullName>
    </submittedName>
</protein>
<proteinExistence type="predicted"/>
<evidence type="ECO:0000313" key="2">
    <source>
        <dbReference type="Proteomes" id="UP001062846"/>
    </source>
</evidence>
<keyword evidence="2" id="KW-1185">Reference proteome</keyword>
<organism evidence="1 2">
    <name type="scientific">Rhododendron molle</name>
    <name type="common">Chinese azalea</name>
    <name type="synonym">Azalea mollis</name>
    <dbReference type="NCBI Taxonomy" id="49168"/>
    <lineage>
        <taxon>Eukaryota</taxon>
        <taxon>Viridiplantae</taxon>
        <taxon>Streptophyta</taxon>
        <taxon>Embryophyta</taxon>
        <taxon>Tracheophyta</taxon>
        <taxon>Spermatophyta</taxon>
        <taxon>Magnoliopsida</taxon>
        <taxon>eudicotyledons</taxon>
        <taxon>Gunneridae</taxon>
        <taxon>Pentapetalae</taxon>
        <taxon>asterids</taxon>
        <taxon>Ericales</taxon>
        <taxon>Ericaceae</taxon>
        <taxon>Ericoideae</taxon>
        <taxon>Rhodoreae</taxon>
        <taxon>Rhododendron</taxon>
    </lineage>
</organism>
<reference evidence="1" key="1">
    <citation type="submission" date="2022-02" db="EMBL/GenBank/DDBJ databases">
        <title>Plant Genome Project.</title>
        <authorList>
            <person name="Zhang R.-G."/>
        </authorList>
    </citation>
    <scope>NUCLEOTIDE SEQUENCE</scope>
    <source>
        <strain evidence="1">AT1</strain>
    </source>
</reference>
<sequence length="870" mass="96347">MATPSSKTPSTKTKSMTARPASDFKTRFDAYNRLQAAAVAFGENLPIPEIVAVGGQSDGKSSLLEALLGFRFNVREVEMGTRRPLILQMVHDPTALEPRCRFQTTLPWGLAPLMGGADSLAENAICGWEPSLKEDLGLGCGHFNVREEESEEYGSPIVLASTIADIIKSRTESLLKKTRSAVSSKPIVMRAEYAHCPNLTIIDTPGFVLKAKKGEPENTPEEILSMVKSLASPPNRIVLFLQQSSVEWCSSLWLDAVREIDPTFRRIVVVVSKFDNRLKEFTDRWEVDRYLSASGYLGENIKPFFVALPKDRNTVSNDEFRRQISQVDLDVIHHLREGVKGGFDEEKFSSYIGFSCLRDYLESELQKRYKEATPATLALLEQRCSEVTAELSRMETKIQASSDVSHIRKSAMLHAASICNHVGALIDGAADPAPEQWGKTTNEEQSESGIGSWPGITADIKPPNATLRLYGGAAFERIMHEFRCATYSVECPPVSREKVANILLAHAGRGGGRGITEAAAEIARAAAQSWLAPLLDTACDRLAFVLGNLFDLAVERNHCRDSGFSIFASHTSYKTCDSDGRKTGDMDGYVGFHAALRHSYSRFLRDIAKQCKQLVRHHLDSITSPYSQVCYENDFLGTYGSGVGIAVHDQGHSTCVQWAFISLETPEIKIFQTMRNRDRLVVALGLDLFAVNDEKFMDMLSVECFRSTRLSIDTVNRFGLGHGGGKWGNKSAWLGQSDELNFHCSPHVQPSFMDDSDLDSKNSSDWSPICEDPALVLMHMRPRVVGWSVVAKGCFGLLLGCRTSNVQVGGLILRVRLSVECFRLEDEEPIDTASIMGLVASLINEMNQNEKKDVALLGLLISFKQYCRLK</sequence>
<dbReference type="EMBL" id="CM046391">
    <property type="protein sequence ID" value="KAI8557798.1"/>
    <property type="molecule type" value="Genomic_DNA"/>
</dbReference>
<evidence type="ECO:0000313" key="1">
    <source>
        <dbReference type="EMBL" id="KAI8557798.1"/>
    </source>
</evidence>
<comment type="caution">
    <text evidence="1">The sequence shown here is derived from an EMBL/GenBank/DDBJ whole genome shotgun (WGS) entry which is preliminary data.</text>
</comment>
<accession>A0ACC0NZ73</accession>